<dbReference type="InterPro" id="IPR000184">
    <property type="entry name" value="Bac_surfAg_D15"/>
</dbReference>
<accession>A0A445N079</accession>
<keyword evidence="3 9" id="KW-0812">Transmembrane</keyword>
<evidence type="ECO:0000256" key="7">
    <source>
        <dbReference type="ARBA" id="ARBA00023237"/>
    </source>
</evidence>
<keyword evidence="2" id="KW-1134">Transmembrane beta strand</keyword>
<dbReference type="GO" id="GO:0009279">
    <property type="term" value="C:cell outer membrane"/>
    <property type="evidence" value="ECO:0007669"/>
    <property type="project" value="UniProtKB-UniRule"/>
</dbReference>
<evidence type="ECO:0000256" key="3">
    <source>
        <dbReference type="ARBA" id="ARBA00022692"/>
    </source>
</evidence>
<sequence>MDACSKDYFCVKNRPGAGPYKRTPRTWSWLMLIVVMCLYLGQEMVISRGAYGSENTIEDVMVLGNQRIEKEAILAVIETKKGDVLDYDRLDKDLRNIFRMKFFMDVTTEITDGAEGKIVIFHVTEKPSIGEIVFKGNKKIRDEDLKKEVGIKIYAILDEQEIKQSINRLTEFYKKKAYYNVEIETSTESIPNNEVRLTYQIAENEKVYVTKIKFQGNNHFKDRKIKKQMETNEKGFFSWITNSGTLDKKKLEFDVHRITAFYNNNGFIRAKIGEPEIIFNKKKGLTVKIDIEEGNQYMVRNVFIRGDLIKPEEELLKKVNIKKEKVFNRETVRNDMLALKNEYVDVGYAYAEVSPNTEEDDEKHLVDVIYTVTMGQKVSIERINIIGNAVTRDKVIRRELKQIEGDEYSGEAIRKSKENLDRLGFFEEVEMQTKKGSGDDKMVMDVKVKERPTGSFSIGAGYSSQDSIFAMFQIAQNNLFGRGQKLQASAKLGGLSTEFNVGFTEPWLFDTRLSGNINLYKWKQEYDSYSYEGLNYDEYTRDSSGIGLGLGYPIDKIDEYTRGYVNYAYDNSDISNVPEDASILWKDMEGKNITSSVTFGIGRDSKDKPWDTSKGSENSISFEFAGRGLGGDVDFNKLRLTSAWYFPLWWKTVFLLRGNWGFMEEMAGGKLPVYQKFRIGGINSVRGFDYASISPRDPVTNDRIGGERMMYYNFEYRFPVLKEQGIVGLVFYDMGNVFTDDEHYTFSGIKKSAGLGIRWYSPMGPLRIEYGKNLDPQEGEESGKWEFSVGGLF</sequence>
<dbReference type="GO" id="GO:0071709">
    <property type="term" value="P:membrane assembly"/>
    <property type="evidence" value="ECO:0007669"/>
    <property type="project" value="InterPro"/>
</dbReference>
<feature type="domain" description="POTRA" evidence="10">
    <location>
        <begin position="297"/>
        <end position="375"/>
    </location>
</feature>
<proteinExistence type="inferred from homology"/>
<dbReference type="InterPro" id="IPR023707">
    <property type="entry name" value="OM_assembly_BamA"/>
</dbReference>
<dbReference type="Pfam" id="PF07244">
    <property type="entry name" value="POTRA"/>
    <property type="match status" value="5"/>
</dbReference>
<feature type="domain" description="POTRA" evidence="10">
    <location>
        <begin position="127"/>
        <end position="204"/>
    </location>
</feature>
<dbReference type="Gene3D" id="2.40.160.50">
    <property type="entry name" value="membrane protein fhac: a member of the omp85/tpsb transporter family"/>
    <property type="match status" value="1"/>
</dbReference>
<feature type="transmembrane region" description="Helical" evidence="9">
    <location>
        <begin position="27"/>
        <end position="46"/>
    </location>
</feature>
<feature type="domain" description="POTRA" evidence="10">
    <location>
        <begin position="207"/>
        <end position="294"/>
    </location>
</feature>
<dbReference type="PANTHER" id="PTHR12815">
    <property type="entry name" value="SORTING AND ASSEMBLY MACHINERY SAMM50 PROTEIN FAMILY MEMBER"/>
    <property type="match status" value="1"/>
</dbReference>
<keyword evidence="5" id="KW-0677">Repeat</keyword>
<dbReference type="PANTHER" id="PTHR12815:SF47">
    <property type="entry name" value="TRANSLOCATION AND ASSEMBLY MODULE SUBUNIT TAMA"/>
    <property type="match status" value="1"/>
</dbReference>
<evidence type="ECO:0000256" key="6">
    <source>
        <dbReference type="ARBA" id="ARBA00023136"/>
    </source>
</evidence>
<dbReference type="PIRSF" id="PIRSF006076">
    <property type="entry name" value="OM_assembly_OMP85"/>
    <property type="match status" value="1"/>
</dbReference>
<protein>
    <recommendedName>
        <fullName evidence="8">Outer membrane protein assembly factor BamA</fullName>
    </recommendedName>
</protein>
<reference evidence="11" key="1">
    <citation type="submission" date="2018-01" db="EMBL/GenBank/DDBJ databases">
        <authorList>
            <person name="Regsiter A."/>
            <person name="William W."/>
        </authorList>
    </citation>
    <scope>NUCLEOTIDE SEQUENCE</scope>
    <source>
        <strain evidence="11">TRIP AH-1</strain>
    </source>
</reference>
<evidence type="ECO:0000256" key="9">
    <source>
        <dbReference type="SAM" id="Phobius"/>
    </source>
</evidence>
<dbReference type="PROSITE" id="PS51779">
    <property type="entry name" value="POTRA"/>
    <property type="match status" value="4"/>
</dbReference>
<dbReference type="InterPro" id="IPR039910">
    <property type="entry name" value="D15-like"/>
</dbReference>
<dbReference type="EMBL" id="OJIN01000184">
    <property type="protein sequence ID" value="SPD75099.1"/>
    <property type="molecule type" value="Genomic_DNA"/>
</dbReference>
<dbReference type="NCBIfam" id="TIGR03303">
    <property type="entry name" value="OM_YaeT"/>
    <property type="match status" value="1"/>
</dbReference>
<evidence type="ECO:0000256" key="8">
    <source>
        <dbReference type="NCBIfam" id="TIGR03303"/>
    </source>
</evidence>
<evidence type="ECO:0000256" key="1">
    <source>
        <dbReference type="ARBA" id="ARBA00004370"/>
    </source>
</evidence>
<comment type="subcellular location">
    <subcellularLocation>
        <location evidence="1">Membrane</location>
    </subcellularLocation>
</comment>
<evidence type="ECO:0000256" key="2">
    <source>
        <dbReference type="ARBA" id="ARBA00022452"/>
    </source>
</evidence>
<dbReference type="AlphaFoldDB" id="A0A445N079"/>
<keyword evidence="7" id="KW-0998">Cell outer membrane</keyword>
<evidence type="ECO:0000259" key="10">
    <source>
        <dbReference type="PROSITE" id="PS51779"/>
    </source>
</evidence>
<keyword evidence="6 9" id="KW-0472">Membrane</keyword>
<keyword evidence="4" id="KW-0732">Signal</keyword>
<gene>
    <name evidence="11" type="primary">yaeT</name>
    <name evidence="11" type="ORF">PITCH_A420060</name>
</gene>
<dbReference type="Pfam" id="PF01103">
    <property type="entry name" value="Omp85"/>
    <property type="match status" value="1"/>
</dbReference>
<dbReference type="InterPro" id="IPR034746">
    <property type="entry name" value="POTRA"/>
</dbReference>
<evidence type="ECO:0000313" key="11">
    <source>
        <dbReference type="EMBL" id="SPD75099.1"/>
    </source>
</evidence>
<dbReference type="InterPro" id="IPR010827">
    <property type="entry name" value="BamA/TamA_POTRA"/>
</dbReference>
<organism evidence="11">
    <name type="scientific">uncultured Desulfobacterium sp</name>
    <dbReference type="NCBI Taxonomy" id="201089"/>
    <lineage>
        <taxon>Bacteria</taxon>
        <taxon>Pseudomonadati</taxon>
        <taxon>Thermodesulfobacteriota</taxon>
        <taxon>Desulfobacteria</taxon>
        <taxon>Desulfobacterales</taxon>
        <taxon>Desulfobacteriaceae</taxon>
        <taxon>Desulfobacterium</taxon>
        <taxon>environmental samples</taxon>
    </lineage>
</organism>
<evidence type="ECO:0000256" key="5">
    <source>
        <dbReference type="ARBA" id="ARBA00022737"/>
    </source>
</evidence>
<feature type="domain" description="POTRA" evidence="10">
    <location>
        <begin position="378"/>
        <end position="451"/>
    </location>
</feature>
<evidence type="ECO:0000256" key="4">
    <source>
        <dbReference type="ARBA" id="ARBA00022729"/>
    </source>
</evidence>
<name>A0A445N079_9BACT</name>
<dbReference type="HAMAP" id="MF_01430">
    <property type="entry name" value="OM_assembly_BamA"/>
    <property type="match status" value="1"/>
</dbReference>
<keyword evidence="9" id="KW-1133">Transmembrane helix</keyword>
<dbReference type="Gene3D" id="3.10.20.310">
    <property type="entry name" value="membrane protein fhac"/>
    <property type="match status" value="5"/>
</dbReference>